<evidence type="ECO:0000313" key="3">
    <source>
        <dbReference type="Proteomes" id="UP000059680"/>
    </source>
</evidence>
<dbReference type="AlphaFoldDB" id="A0A0P0XD32"/>
<keyword evidence="3" id="KW-1185">Reference proteome</keyword>
<evidence type="ECO:0000256" key="1">
    <source>
        <dbReference type="SAM" id="MobiDB-lite"/>
    </source>
</evidence>
<dbReference type="Gramene" id="Os08t0205300-03">
    <property type="protein sequence ID" value="Os08t0205300-03"/>
    <property type="gene ID" value="Os08g0205300"/>
</dbReference>
<feature type="non-terminal residue" evidence="2">
    <location>
        <position position="1"/>
    </location>
</feature>
<gene>
    <name evidence="2" type="ordered locus">Os08g0205300</name>
    <name evidence="2" type="ORF">OSNPB_080205300</name>
</gene>
<reference evidence="2 3" key="3">
    <citation type="journal article" date="2013" name="Rice">
        <title>Improvement of the Oryza sativa Nipponbare reference genome using next generation sequence and optical map data.</title>
        <authorList>
            <person name="Kawahara Y."/>
            <person name="de la Bastide M."/>
            <person name="Hamilton J.P."/>
            <person name="Kanamori H."/>
            <person name="McCombie W.R."/>
            <person name="Ouyang S."/>
            <person name="Schwartz D.C."/>
            <person name="Tanaka T."/>
            <person name="Wu J."/>
            <person name="Zhou S."/>
            <person name="Childs K.L."/>
            <person name="Davidson R.M."/>
            <person name="Lin H."/>
            <person name="Quesada-Ocampo L."/>
            <person name="Vaillancourt B."/>
            <person name="Sakai H."/>
            <person name="Lee S.S."/>
            <person name="Kim J."/>
            <person name="Numa H."/>
            <person name="Itoh T."/>
            <person name="Buell C.R."/>
            <person name="Matsumoto T."/>
        </authorList>
    </citation>
    <scope>NUCLEOTIDE SEQUENCE [LARGE SCALE GENOMIC DNA]</scope>
    <source>
        <strain evidence="3">cv. Nipponbare</strain>
    </source>
</reference>
<feature type="region of interest" description="Disordered" evidence="1">
    <location>
        <begin position="1"/>
        <end position="23"/>
    </location>
</feature>
<reference evidence="3" key="1">
    <citation type="journal article" date="2005" name="Nature">
        <title>The map-based sequence of the rice genome.</title>
        <authorList>
            <consortium name="International rice genome sequencing project (IRGSP)"/>
            <person name="Matsumoto T."/>
            <person name="Wu J."/>
            <person name="Kanamori H."/>
            <person name="Katayose Y."/>
            <person name="Fujisawa M."/>
            <person name="Namiki N."/>
            <person name="Mizuno H."/>
            <person name="Yamamoto K."/>
            <person name="Antonio B.A."/>
            <person name="Baba T."/>
            <person name="Sakata K."/>
            <person name="Nagamura Y."/>
            <person name="Aoki H."/>
            <person name="Arikawa K."/>
            <person name="Arita K."/>
            <person name="Bito T."/>
            <person name="Chiden Y."/>
            <person name="Fujitsuka N."/>
            <person name="Fukunaka R."/>
            <person name="Hamada M."/>
            <person name="Harada C."/>
            <person name="Hayashi A."/>
            <person name="Hijishita S."/>
            <person name="Honda M."/>
            <person name="Hosokawa S."/>
            <person name="Ichikawa Y."/>
            <person name="Idonuma A."/>
            <person name="Iijima M."/>
            <person name="Ikeda M."/>
            <person name="Ikeno M."/>
            <person name="Ito K."/>
            <person name="Ito S."/>
            <person name="Ito T."/>
            <person name="Ito Y."/>
            <person name="Ito Y."/>
            <person name="Iwabuchi A."/>
            <person name="Kamiya K."/>
            <person name="Karasawa W."/>
            <person name="Kurita K."/>
            <person name="Katagiri S."/>
            <person name="Kikuta A."/>
            <person name="Kobayashi H."/>
            <person name="Kobayashi N."/>
            <person name="Machita K."/>
            <person name="Maehara T."/>
            <person name="Masukawa M."/>
            <person name="Mizubayashi T."/>
            <person name="Mukai Y."/>
            <person name="Nagasaki H."/>
            <person name="Nagata Y."/>
            <person name="Naito S."/>
            <person name="Nakashima M."/>
            <person name="Nakama Y."/>
            <person name="Nakamichi Y."/>
            <person name="Nakamura M."/>
            <person name="Meguro A."/>
            <person name="Negishi M."/>
            <person name="Ohta I."/>
            <person name="Ohta T."/>
            <person name="Okamoto M."/>
            <person name="Ono N."/>
            <person name="Saji S."/>
            <person name="Sakaguchi M."/>
            <person name="Sakai K."/>
            <person name="Shibata M."/>
            <person name="Shimokawa T."/>
            <person name="Song J."/>
            <person name="Takazaki Y."/>
            <person name="Terasawa K."/>
            <person name="Tsugane M."/>
            <person name="Tsuji K."/>
            <person name="Ueda S."/>
            <person name="Waki K."/>
            <person name="Yamagata H."/>
            <person name="Yamamoto M."/>
            <person name="Yamamoto S."/>
            <person name="Yamane H."/>
            <person name="Yoshiki S."/>
            <person name="Yoshihara R."/>
            <person name="Yukawa K."/>
            <person name="Zhong H."/>
            <person name="Yano M."/>
            <person name="Yuan Q."/>
            <person name="Ouyang S."/>
            <person name="Liu J."/>
            <person name="Jones K.M."/>
            <person name="Gansberger K."/>
            <person name="Moffat K."/>
            <person name="Hill J."/>
            <person name="Bera J."/>
            <person name="Fadrosh D."/>
            <person name="Jin S."/>
            <person name="Johri S."/>
            <person name="Kim M."/>
            <person name="Overton L."/>
            <person name="Reardon M."/>
            <person name="Tsitrin T."/>
            <person name="Vuong H."/>
            <person name="Weaver B."/>
            <person name="Ciecko A."/>
            <person name="Tallon L."/>
            <person name="Jackson J."/>
            <person name="Pai G."/>
            <person name="Aken S.V."/>
            <person name="Utterback T."/>
            <person name="Reidmuller S."/>
            <person name="Feldblyum T."/>
            <person name="Hsiao J."/>
            <person name="Zismann V."/>
            <person name="Iobst S."/>
            <person name="de Vazeille A.R."/>
            <person name="Buell C.R."/>
            <person name="Ying K."/>
            <person name="Li Y."/>
            <person name="Lu T."/>
            <person name="Huang Y."/>
            <person name="Zhao Q."/>
            <person name="Feng Q."/>
            <person name="Zhang L."/>
            <person name="Zhu J."/>
            <person name="Weng Q."/>
            <person name="Mu J."/>
            <person name="Lu Y."/>
            <person name="Fan D."/>
            <person name="Liu Y."/>
            <person name="Guan J."/>
            <person name="Zhang Y."/>
            <person name="Yu S."/>
            <person name="Liu X."/>
            <person name="Zhang Y."/>
            <person name="Hong G."/>
            <person name="Han B."/>
            <person name="Choisne N."/>
            <person name="Demange N."/>
            <person name="Orjeda G."/>
            <person name="Samain S."/>
            <person name="Cattolico L."/>
            <person name="Pelletier E."/>
            <person name="Couloux A."/>
            <person name="Segurens B."/>
            <person name="Wincker P."/>
            <person name="D'Hont A."/>
            <person name="Scarpelli C."/>
            <person name="Weissenbach J."/>
            <person name="Salanoubat M."/>
            <person name="Quetier F."/>
            <person name="Yu Y."/>
            <person name="Kim H.R."/>
            <person name="Rambo T."/>
            <person name="Currie J."/>
            <person name="Collura K."/>
            <person name="Luo M."/>
            <person name="Yang T."/>
            <person name="Ammiraju J.S.S."/>
            <person name="Engler F."/>
            <person name="Soderlund C."/>
            <person name="Wing R.A."/>
            <person name="Palmer L.E."/>
            <person name="de la Bastide M."/>
            <person name="Spiegel L."/>
            <person name="Nascimento L."/>
            <person name="Zutavern T."/>
            <person name="O'Shaughnessy A."/>
            <person name="Dike S."/>
            <person name="Dedhia N."/>
            <person name="Preston R."/>
            <person name="Balija V."/>
            <person name="McCombie W.R."/>
            <person name="Chow T."/>
            <person name="Chen H."/>
            <person name="Chung M."/>
            <person name="Chen C."/>
            <person name="Shaw J."/>
            <person name="Wu H."/>
            <person name="Hsiao K."/>
            <person name="Chao Y."/>
            <person name="Chu M."/>
            <person name="Cheng C."/>
            <person name="Hour A."/>
            <person name="Lee P."/>
            <person name="Lin S."/>
            <person name="Lin Y."/>
            <person name="Liou J."/>
            <person name="Liu S."/>
            <person name="Hsing Y."/>
            <person name="Raghuvanshi S."/>
            <person name="Mohanty A."/>
            <person name="Bharti A.K."/>
            <person name="Gaur A."/>
            <person name="Gupta V."/>
            <person name="Kumar D."/>
            <person name="Ravi V."/>
            <person name="Vij S."/>
            <person name="Kapur A."/>
            <person name="Khurana P."/>
            <person name="Khurana P."/>
            <person name="Khurana J.P."/>
            <person name="Tyagi A.K."/>
            <person name="Gaikwad K."/>
            <person name="Singh A."/>
            <person name="Dalal V."/>
            <person name="Srivastava S."/>
            <person name="Dixit A."/>
            <person name="Pal A.K."/>
            <person name="Ghazi I.A."/>
            <person name="Yadav M."/>
            <person name="Pandit A."/>
            <person name="Bhargava A."/>
            <person name="Sureshbabu K."/>
            <person name="Batra K."/>
            <person name="Sharma T.R."/>
            <person name="Mohapatra T."/>
            <person name="Singh N.K."/>
            <person name="Messing J."/>
            <person name="Nelson A.B."/>
            <person name="Fuks G."/>
            <person name="Kavchok S."/>
            <person name="Keizer G."/>
            <person name="Linton E."/>
            <person name="Llaca V."/>
            <person name="Song R."/>
            <person name="Tanyolac B."/>
            <person name="Young S."/>
            <person name="Ho-Il K."/>
            <person name="Hahn J.H."/>
            <person name="Sangsakoo G."/>
            <person name="Vanavichit A."/>
            <person name="de Mattos Luiz.A.T."/>
            <person name="Zimmer P.D."/>
            <person name="Malone G."/>
            <person name="Dellagostin O."/>
            <person name="de Oliveira A.C."/>
            <person name="Bevan M."/>
            <person name="Bancroft I."/>
            <person name="Minx P."/>
            <person name="Cordum H."/>
            <person name="Wilson R."/>
            <person name="Cheng Z."/>
            <person name="Jin W."/>
            <person name="Jiang J."/>
            <person name="Leong S.A."/>
            <person name="Iwama H."/>
            <person name="Gojobori T."/>
            <person name="Itoh T."/>
            <person name="Niimura Y."/>
            <person name="Fujii Y."/>
            <person name="Habara T."/>
            <person name="Sakai H."/>
            <person name="Sato Y."/>
            <person name="Wilson G."/>
            <person name="Kumar K."/>
            <person name="McCouch S."/>
            <person name="Juretic N."/>
            <person name="Hoen D."/>
            <person name="Wright S."/>
            <person name="Bruskiewich R."/>
            <person name="Bureau T."/>
            <person name="Miyao A."/>
            <person name="Hirochika H."/>
            <person name="Nishikawa T."/>
            <person name="Kadowaki K."/>
            <person name="Sugiura M."/>
            <person name="Burr B."/>
            <person name="Sasaki T."/>
        </authorList>
    </citation>
    <scope>NUCLEOTIDE SEQUENCE [LARGE SCALE GENOMIC DNA]</scope>
    <source>
        <strain evidence="3">cv. Nipponbare</strain>
    </source>
</reference>
<dbReference type="Proteomes" id="UP000059680">
    <property type="component" value="Chromosome 8"/>
</dbReference>
<dbReference type="EMBL" id="AP014964">
    <property type="protein sequence ID" value="BAT04297.1"/>
    <property type="molecule type" value="Genomic_DNA"/>
</dbReference>
<sequence>VCGNLKNEDEIDAPDGGDSSMAD</sequence>
<name>A0A0P0XD32_ORYSJ</name>
<proteinExistence type="predicted"/>
<protein>
    <submittedName>
        <fullName evidence="2">Os08g0205300 protein</fullName>
    </submittedName>
</protein>
<reference evidence="2 3" key="2">
    <citation type="journal article" date="2013" name="Plant Cell Physiol.">
        <title>Rice Annotation Project Database (RAP-DB): an integrative and interactive database for rice genomics.</title>
        <authorList>
            <person name="Sakai H."/>
            <person name="Lee S.S."/>
            <person name="Tanaka T."/>
            <person name="Numa H."/>
            <person name="Kim J."/>
            <person name="Kawahara Y."/>
            <person name="Wakimoto H."/>
            <person name="Yang C.C."/>
            <person name="Iwamoto M."/>
            <person name="Abe T."/>
            <person name="Yamada Y."/>
            <person name="Muto A."/>
            <person name="Inokuchi H."/>
            <person name="Ikemura T."/>
            <person name="Matsumoto T."/>
            <person name="Sasaki T."/>
            <person name="Itoh T."/>
        </authorList>
    </citation>
    <scope>NUCLEOTIDE SEQUENCE [LARGE SCALE GENOMIC DNA]</scope>
    <source>
        <strain evidence="3">cv. Nipponbare</strain>
    </source>
</reference>
<accession>A0A0P0XD32</accession>
<evidence type="ECO:0000313" key="2">
    <source>
        <dbReference type="EMBL" id="BAT04297.1"/>
    </source>
</evidence>
<dbReference type="ExpressionAtlas" id="A0A0P0XD32">
    <property type="expression patterns" value="baseline and differential"/>
</dbReference>
<organism evidence="2 3">
    <name type="scientific">Oryza sativa subsp. japonica</name>
    <name type="common">Rice</name>
    <dbReference type="NCBI Taxonomy" id="39947"/>
    <lineage>
        <taxon>Eukaryota</taxon>
        <taxon>Viridiplantae</taxon>
        <taxon>Streptophyta</taxon>
        <taxon>Embryophyta</taxon>
        <taxon>Tracheophyta</taxon>
        <taxon>Spermatophyta</taxon>
        <taxon>Magnoliopsida</taxon>
        <taxon>Liliopsida</taxon>
        <taxon>Poales</taxon>
        <taxon>Poaceae</taxon>
        <taxon>BOP clade</taxon>
        <taxon>Oryzoideae</taxon>
        <taxon>Oryzeae</taxon>
        <taxon>Oryzinae</taxon>
        <taxon>Oryza</taxon>
        <taxon>Oryza sativa</taxon>
    </lineage>
</organism>